<gene>
    <name evidence="6" type="primary">glcE</name>
    <name evidence="6" type="ORF">SFSGTM_10310</name>
</gene>
<dbReference type="NCBIfam" id="NF008439">
    <property type="entry name" value="PRK11282.1"/>
    <property type="match status" value="1"/>
</dbReference>
<keyword evidence="2" id="KW-0285">Flavoprotein</keyword>
<dbReference type="Gene3D" id="1.10.45.10">
    <property type="entry name" value="Vanillyl-alcohol Oxidase, Chain A, domain 4"/>
    <property type="match status" value="1"/>
</dbReference>
<accession>A0A809S881</accession>
<keyword evidence="4" id="KW-0560">Oxidoreductase</keyword>
<dbReference type="SUPFAM" id="SSF56176">
    <property type="entry name" value="FAD-binding/transporter-associated domain-like"/>
    <property type="match status" value="1"/>
</dbReference>
<dbReference type="InterPro" id="IPR016171">
    <property type="entry name" value="Vanillyl_alc_oxidase_C-sub2"/>
</dbReference>
<dbReference type="Gene3D" id="3.30.465.10">
    <property type="match status" value="1"/>
</dbReference>
<dbReference type="PANTHER" id="PTHR11748:SF103">
    <property type="entry name" value="GLYCOLATE OXIDASE SUBUNIT GLCE"/>
    <property type="match status" value="1"/>
</dbReference>
<evidence type="ECO:0000313" key="6">
    <source>
        <dbReference type="EMBL" id="BBP00323.1"/>
    </source>
</evidence>
<evidence type="ECO:0000259" key="5">
    <source>
        <dbReference type="PROSITE" id="PS51387"/>
    </source>
</evidence>
<comment type="cofactor">
    <cofactor evidence="1">
        <name>FAD</name>
        <dbReference type="ChEBI" id="CHEBI:57692"/>
    </cofactor>
</comment>
<dbReference type="Proteomes" id="UP000463939">
    <property type="component" value="Chromosome"/>
</dbReference>
<dbReference type="PROSITE" id="PS51387">
    <property type="entry name" value="FAD_PCMH"/>
    <property type="match status" value="1"/>
</dbReference>
<sequence length="357" mass="38327">MAPNEQDISAVLQEQVELAYAAKTPLNICAGNSKAFYGRAATGQTLDVSAHAGIVSYEPTELVLTARAGTPLRDIESALAVHGQMLAFEPPHWGASATIGGTIACNLSGPRRVYTGSGRDFLLGCHMINGKGELLHFGGEVMKNVAGYDVARLMAGAMGTLGVLLDVSLKVLPLPQHKLTLVRSGLSATKALSLMNQLAGQSLPLSASAWVDGDLYLRFSGAESTIEAVQHSQQGEVLLDDENFWISIRELQHPYFASCQPLWRIALPQVAAQPELTGDWLVEWGGAQRWLRSDAPAEDIRAKVSELGGHATLFHGGDRSGAVFQPLSAGVWQLHQRLKQAFDPAGILNPGRMYENL</sequence>
<dbReference type="InterPro" id="IPR036318">
    <property type="entry name" value="FAD-bd_PCMH-like_sf"/>
</dbReference>
<organism evidence="6 7">
    <name type="scientific">Sulfuriferula nivalis</name>
    <dbReference type="NCBI Taxonomy" id="2675298"/>
    <lineage>
        <taxon>Bacteria</taxon>
        <taxon>Pseudomonadati</taxon>
        <taxon>Pseudomonadota</taxon>
        <taxon>Betaproteobacteria</taxon>
        <taxon>Nitrosomonadales</taxon>
        <taxon>Sulfuricellaceae</taxon>
        <taxon>Sulfuriferula</taxon>
    </lineage>
</organism>
<dbReference type="InterPro" id="IPR004113">
    <property type="entry name" value="FAD-bd_oxidored_4_C"/>
</dbReference>
<feature type="domain" description="FAD-binding PCMH-type" evidence="5">
    <location>
        <begin position="1"/>
        <end position="174"/>
    </location>
</feature>
<dbReference type="InterPro" id="IPR016164">
    <property type="entry name" value="FAD-linked_Oxase-like_C"/>
</dbReference>
<dbReference type="SUPFAM" id="SSF55103">
    <property type="entry name" value="FAD-linked oxidases, C-terminal domain"/>
    <property type="match status" value="1"/>
</dbReference>
<evidence type="ECO:0000256" key="4">
    <source>
        <dbReference type="ARBA" id="ARBA00023002"/>
    </source>
</evidence>
<evidence type="ECO:0000256" key="3">
    <source>
        <dbReference type="ARBA" id="ARBA00022827"/>
    </source>
</evidence>
<proteinExistence type="predicted"/>
<keyword evidence="3" id="KW-0274">FAD</keyword>
<reference evidence="7" key="1">
    <citation type="submission" date="2019-11" db="EMBL/GenBank/DDBJ databases">
        <title>Isolation and characterization of a novel species in the genus Sulfuriferula.</title>
        <authorList>
            <person name="Mochizuki J."/>
            <person name="Kojima H."/>
            <person name="Fukui M."/>
        </authorList>
    </citation>
    <scope>NUCLEOTIDE SEQUENCE [LARGE SCALE GENOMIC DNA]</scope>
    <source>
        <strain evidence="7">SGTM</strain>
    </source>
</reference>
<evidence type="ECO:0000256" key="1">
    <source>
        <dbReference type="ARBA" id="ARBA00001974"/>
    </source>
</evidence>
<keyword evidence="7" id="KW-1185">Reference proteome</keyword>
<dbReference type="InterPro" id="IPR006094">
    <property type="entry name" value="Oxid_FAD_bind_N"/>
</dbReference>
<dbReference type="KEGG" id="sniv:SFSGTM_10310"/>
<name>A0A809S881_9PROT</name>
<evidence type="ECO:0000313" key="7">
    <source>
        <dbReference type="Proteomes" id="UP000463939"/>
    </source>
</evidence>
<dbReference type="Pfam" id="PF01565">
    <property type="entry name" value="FAD_binding_4"/>
    <property type="match status" value="1"/>
</dbReference>
<dbReference type="GO" id="GO:0016491">
    <property type="term" value="F:oxidoreductase activity"/>
    <property type="evidence" value="ECO:0007669"/>
    <property type="project" value="UniProtKB-KW"/>
</dbReference>
<dbReference type="InterPro" id="IPR016169">
    <property type="entry name" value="FAD-bd_PCMH_sub2"/>
</dbReference>
<dbReference type="AlphaFoldDB" id="A0A809S881"/>
<dbReference type="RefSeq" id="WP_162084268.1">
    <property type="nucleotide sequence ID" value="NZ_AP021881.1"/>
</dbReference>
<dbReference type="PANTHER" id="PTHR11748">
    <property type="entry name" value="D-LACTATE DEHYDROGENASE"/>
    <property type="match status" value="1"/>
</dbReference>
<protein>
    <submittedName>
        <fullName evidence="6">Glycolate oxidase subunit GlcE</fullName>
    </submittedName>
</protein>
<dbReference type="Pfam" id="PF02913">
    <property type="entry name" value="FAD-oxidase_C"/>
    <property type="match status" value="1"/>
</dbReference>
<evidence type="ECO:0000256" key="2">
    <source>
        <dbReference type="ARBA" id="ARBA00022630"/>
    </source>
</evidence>
<dbReference type="InterPro" id="IPR016166">
    <property type="entry name" value="FAD-bd_PCMH"/>
</dbReference>
<dbReference type="EMBL" id="AP021881">
    <property type="protein sequence ID" value="BBP00323.1"/>
    <property type="molecule type" value="Genomic_DNA"/>
</dbReference>
<dbReference type="GO" id="GO:0071949">
    <property type="term" value="F:FAD binding"/>
    <property type="evidence" value="ECO:0007669"/>
    <property type="project" value="InterPro"/>
</dbReference>